<accession>A0A1I5GZL3</accession>
<keyword evidence="3" id="KW-1185">Reference proteome</keyword>
<organism evidence="2 3">
    <name type="scientific">Algoriphagus ornithinivorans</name>
    <dbReference type="NCBI Taxonomy" id="226506"/>
    <lineage>
        <taxon>Bacteria</taxon>
        <taxon>Pseudomonadati</taxon>
        <taxon>Bacteroidota</taxon>
        <taxon>Cytophagia</taxon>
        <taxon>Cytophagales</taxon>
        <taxon>Cyclobacteriaceae</taxon>
        <taxon>Algoriphagus</taxon>
    </lineage>
</organism>
<gene>
    <name evidence="2" type="ORF">SAMN04488519_106172</name>
</gene>
<keyword evidence="1" id="KW-0472">Membrane</keyword>
<feature type="transmembrane region" description="Helical" evidence="1">
    <location>
        <begin position="7"/>
        <end position="27"/>
    </location>
</feature>
<proteinExistence type="predicted"/>
<dbReference type="STRING" id="226506.SAMN04488519_106172"/>
<protein>
    <submittedName>
        <fullName evidence="2">Uncharacterized protein</fullName>
    </submittedName>
</protein>
<dbReference type="AlphaFoldDB" id="A0A1I5GZL3"/>
<evidence type="ECO:0000313" key="3">
    <source>
        <dbReference type="Proteomes" id="UP000199564"/>
    </source>
</evidence>
<dbReference type="Proteomes" id="UP000199564">
    <property type="component" value="Unassembled WGS sequence"/>
</dbReference>
<reference evidence="3" key="1">
    <citation type="submission" date="2016-10" db="EMBL/GenBank/DDBJ databases">
        <authorList>
            <person name="Varghese N."/>
            <person name="Submissions S."/>
        </authorList>
    </citation>
    <scope>NUCLEOTIDE SEQUENCE [LARGE SCALE GENOMIC DNA]</scope>
    <source>
        <strain evidence="3">DSM 15282</strain>
    </source>
</reference>
<evidence type="ECO:0000256" key="1">
    <source>
        <dbReference type="SAM" id="Phobius"/>
    </source>
</evidence>
<sequence length="86" mass="10004">MLSFKDLSIYVPLNTIVVYWNEFFIAFVSSYNCLLGLKILTSSKIISFLISGPMILCSYSKGVKEFRTLRYEFSNHLSREESRTMD</sequence>
<evidence type="ECO:0000313" key="2">
    <source>
        <dbReference type="EMBL" id="SFO41216.1"/>
    </source>
</evidence>
<dbReference type="EMBL" id="FOVW01000006">
    <property type="protein sequence ID" value="SFO41216.1"/>
    <property type="molecule type" value="Genomic_DNA"/>
</dbReference>
<keyword evidence="1" id="KW-0812">Transmembrane</keyword>
<keyword evidence="1" id="KW-1133">Transmembrane helix</keyword>
<name>A0A1I5GZL3_9BACT</name>